<accession>A0A059L743</accession>
<dbReference type="PIRSF" id="PIRSF036893">
    <property type="entry name" value="Lipocalin_ApoD"/>
    <property type="match status" value="1"/>
</dbReference>
<comment type="similarity">
    <text evidence="2 12">Belongs to the calycin superfamily. Lipocalin family.</text>
</comment>
<feature type="domain" description="Lipocalin/cytosolic fatty-acid binding" evidence="14">
    <location>
        <begin position="33"/>
        <end position="179"/>
    </location>
</feature>
<evidence type="ECO:0000313" key="15">
    <source>
        <dbReference type="EMBL" id="KDD69829.1"/>
    </source>
</evidence>
<protein>
    <recommendedName>
        <fullName evidence="11 12">Outer membrane lipoprotein Blc</fullName>
    </recommendedName>
</protein>
<feature type="signal peptide" evidence="12">
    <location>
        <begin position="1"/>
        <end position="20"/>
    </location>
</feature>
<dbReference type="Proteomes" id="UP000026739">
    <property type="component" value="Unassembled WGS sequence"/>
</dbReference>
<dbReference type="InterPro" id="IPR047202">
    <property type="entry name" value="Lipocalin_Blc-like_dom"/>
</dbReference>
<feature type="chain" id="PRO_5013435595" description="Outer membrane lipoprotein Blc" evidence="12">
    <location>
        <begin position="21"/>
        <end position="189"/>
    </location>
</feature>
<dbReference type="InterPro" id="IPR022271">
    <property type="entry name" value="Lipocalin_ApoD"/>
</dbReference>
<keyword evidence="5 12" id="KW-0446">Lipid-binding</keyword>
<dbReference type="PRINTS" id="PR01171">
    <property type="entry name" value="BCTLIPOCALIN"/>
</dbReference>
<evidence type="ECO:0000256" key="8">
    <source>
        <dbReference type="ARBA" id="ARBA00023237"/>
    </source>
</evidence>
<dbReference type="EMBL" id="AZQQ01000064">
    <property type="protein sequence ID" value="KDD69829.1"/>
    <property type="molecule type" value="Genomic_DNA"/>
</dbReference>
<dbReference type="PANTHER" id="PTHR10612:SF34">
    <property type="entry name" value="APOLIPOPROTEIN D"/>
    <property type="match status" value="1"/>
</dbReference>
<evidence type="ECO:0000256" key="7">
    <source>
        <dbReference type="ARBA" id="ARBA00023139"/>
    </source>
</evidence>
<dbReference type="SUPFAM" id="SSF50814">
    <property type="entry name" value="Lipocalins"/>
    <property type="match status" value="1"/>
</dbReference>
<name>A0A059L743_9PSED</name>
<dbReference type="InterPro" id="IPR012674">
    <property type="entry name" value="Calycin"/>
</dbReference>
<comment type="subcellular location">
    <subcellularLocation>
        <location evidence="1">Cell outer membrane</location>
        <topology evidence="1">Lipid-anchor</topology>
    </subcellularLocation>
</comment>
<gene>
    <name evidence="15" type="ORF">V466_05760</name>
</gene>
<evidence type="ECO:0000256" key="4">
    <source>
        <dbReference type="ARBA" id="ARBA00022729"/>
    </source>
</evidence>
<dbReference type="PANTHER" id="PTHR10612">
    <property type="entry name" value="APOLIPOPROTEIN D"/>
    <property type="match status" value="1"/>
</dbReference>
<dbReference type="eggNOG" id="COG3040">
    <property type="taxonomic scope" value="Bacteria"/>
</dbReference>
<evidence type="ECO:0000256" key="10">
    <source>
        <dbReference type="ARBA" id="ARBA00057024"/>
    </source>
</evidence>
<keyword evidence="4 12" id="KW-0732">Signal</keyword>
<evidence type="ECO:0000313" key="16">
    <source>
        <dbReference type="Proteomes" id="UP000026739"/>
    </source>
</evidence>
<evidence type="ECO:0000256" key="12">
    <source>
        <dbReference type="PIRNR" id="PIRNR036893"/>
    </source>
</evidence>
<comment type="function">
    <text evidence="10 12">Involved in the storage or transport of lipids necessary for membrane maintenance under stressful conditions. Displays a binding preference for lysophospholipids.</text>
</comment>
<dbReference type="AlphaFoldDB" id="A0A059L743"/>
<evidence type="ECO:0000256" key="11">
    <source>
        <dbReference type="ARBA" id="ARBA00071217"/>
    </source>
</evidence>
<keyword evidence="8 12" id="KW-0998">Cell outer membrane</keyword>
<dbReference type="InterPro" id="IPR022272">
    <property type="entry name" value="Lipocalin_CS"/>
</dbReference>
<comment type="caution">
    <text evidence="15">The sequence shown here is derived from an EMBL/GenBank/DDBJ whole genome shotgun (WGS) entry which is preliminary data.</text>
</comment>
<dbReference type="PROSITE" id="PS51257">
    <property type="entry name" value="PROKAR_LIPOPROTEIN"/>
    <property type="match status" value="1"/>
</dbReference>
<evidence type="ECO:0000256" key="3">
    <source>
        <dbReference type="ARBA" id="ARBA00011738"/>
    </source>
</evidence>
<dbReference type="PROSITE" id="PS00213">
    <property type="entry name" value="LIPOCALIN"/>
    <property type="match status" value="1"/>
</dbReference>
<evidence type="ECO:0000256" key="5">
    <source>
        <dbReference type="ARBA" id="ARBA00023121"/>
    </source>
</evidence>
<dbReference type="Gene3D" id="2.40.128.20">
    <property type="match status" value="1"/>
</dbReference>
<dbReference type="GO" id="GO:0008289">
    <property type="term" value="F:lipid binding"/>
    <property type="evidence" value="ECO:0007669"/>
    <property type="project" value="UniProtKB-UniRule"/>
</dbReference>
<dbReference type="RefSeq" id="WP_033055307.1">
    <property type="nucleotide sequence ID" value="NZ_AZQQ01000064.1"/>
</dbReference>
<evidence type="ECO:0000256" key="2">
    <source>
        <dbReference type="ARBA" id="ARBA00006889"/>
    </source>
</evidence>
<dbReference type="InterPro" id="IPR000566">
    <property type="entry name" value="Lipocln_cytosolic_FA-bd_dom"/>
</dbReference>
<keyword evidence="9 12" id="KW-0449">Lipoprotein</keyword>
<evidence type="ECO:0000256" key="9">
    <source>
        <dbReference type="ARBA" id="ARBA00023288"/>
    </source>
</evidence>
<keyword evidence="7 13" id="KW-0564">Palmitate</keyword>
<dbReference type="Pfam" id="PF08212">
    <property type="entry name" value="Lipocalin_2"/>
    <property type="match status" value="1"/>
</dbReference>
<dbReference type="GO" id="GO:0009279">
    <property type="term" value="C:cell outer membrane"/>
    <property type="evidence" value="ECO:0007669"/>
    <property type="project" value="UniProtKB-SubCell"/>
</dbReference>
<dbReference type="CDD" id="cd19438">
    <property type="entry name" value="lipocalin_Blc-like"/>
    <property type="match status" value="1"/>
</dbReference>
<reference evidence="15 16" key="1">
    <citation type="submission" date="2013-12" db="EMBL/GenBank/DDBJ databases">
        <authorList>
            <person name="Formusa P.A."/>
            <person name="Habash M."/>
            <person name="Lee H."/>
            <person name="Trevors J.T."/>
        </authorList>
    </citation>
    <scope>NUCLEOTIDE SEQUENCE [LARGE SCALE GENOMIC DNA]</scope>
    <source>
        <strain evidence="15 16">PD30</strain>
    </source>
</reference>
<evidence type="ECO:0000259" key="14">
    <source>
        <dbReference type="Pfam" id="PF08212"/>
    </source>
</evidence>
<dbReference type="InterPro" id="IPR002446">
    <property type="entry name" value="Lipocalin_bac"/>
</dbReference>
<dbReference type="FunFam" id="2.40.128.20:FF:000002">
    <property type="entry name" value="Outer membrane lipoprotein Blc"/>
    <property type="match status" value="1"/>
</dbReference>
<comment type="subunit">
    <text evidence="3 12">Homodimer.</text>
</comment>
<feature type="lipid moiety-binding region" description="S-diacylglycerol cysteine" evidence="13">
    <location>
        <position position="17"/>
    </location>
</feature>
<dbReference type="GO" id="GO:0006950">
    <property type="term" value="P:response to stress"/>
    <property type="evidence" value="ECO:0007669"/>
    <property type="project" value="UniProtKB-ARBA"/>
</dbReference>
<evidence type="ECO:0000256" key="13">
    <source>
        <dbReference type="PIRSR" id="PIRSR036893-52"/>
    </source>
</evidence>
<organism evidence="15 16">
    <name type="scientific">Pseudomonas mandelii PD30</name>
    <dbReference type="NCBI Taxonomy" id="1419583"/>
    <lineage>
        <taxon>Bacteria</taxon>
        <taxon>Pseudomonadati</taxon>
        <taxon>Pseudomonadota</taxon>
        <taxon>Gammaproteobacteria</taxon>
        <taxon>Pseudomonadales</taxon>
        <taxon>Pseudomonadaceae</taxon>
        <taxon>Pseudomonas</taxon>
    </lineage>
</organism>
<sequence length="189" mass="21568">MKRLLILLFAGLVLAGCATSGVDPLAPKTANSVNLKKYQGTWYELARLPMYFQRNCAQSEAHYTLKPDGKVLVLNRCLTTDWQWEEAKGVAWPQEPGKTDKLWVEFDTWFSRLIPGAAKGEYWVLYVSDDYKTAIVGDPSRKYLWLLSRTPTVNGVVREELLSKARQQGYDTTRLIWRATDTQMAKTSN</sequence>
<evidence type="ECO:0000256" key="1">
    <source>
        <dbReference type="ARBA" id="ARBA00004459"/>
    </source>
</evidence>
<evidence type="ECO:0000256" key="6">
    <source>
        <dbReference type="ARBA" id="ARBA00023136"/>
    </source>
</evidence>
<proteinExistence type="inferred from homology"/>
<feature type="lipid moiety-binding region" description="N-palmitoyl cysteine" evidence="13">
    <location>
        <position position="17"/>
    </location>
</feature>
<keyword evidence="6 12" id="KW-0472">Membrane</keyword>